<evidence type="ECO:0000256" key="8">
    <source>
        <dbReference type="ARBA" id="ARBA00023012"/>
    </source>
</evidence>
<evidence type="ECO:0000256" key="2">
    <source>
        <dbReference type="ARBA" id="ARBA00012438"/>
    </source>
</evidence>
<dbReference type="EC" id="2.7.13.3" evidence="2"/>
<dbReference type="PANTHER" id="PTHR24421">
    <property type="entry name" value="NITRATE/NITRITE SENSOR PROTEIN NARX-RELATED"/>
    <property type="match status" value="1"/>
</dbReference>
<keyword evidence="9" id="KW-1133">Transmembrane helix</keyword>
<protein>
    <recommendedName>
        <fullName evidence="2">histidine kinase</fullName>
        <ecNumber evidence="2">2.7.13.3</ecNumber>
    </recommendedName>
</protein>
<evidence type="ECO:0000256" key="6">
    <source>
        <dbReference type="ARBA" id="ARBA00022777"/>
    </source>
</evidence>
<evidence type="ECO:0000313" key="12">
    <source>
        <dbReference type="Proteomes" id="UP001238805"/>
    </source>
</evidence>
<dbReference type="GO" id="GO:0016301">
    <property type="term" value="F:kinase activity"/>
    <property type="evidence" value="ECO:0007669"/>
    <property type="project" value="UniProtKB-KW"/>
</dbReference>
<feature type="transmembrane region" description="Helical" evidence="9">
    <location>
        <begin position="57"/>
        <end position="77"/>
    </location>
</feature>
<feature type="domain" description="Signal transduction histidine kinase subgroup 3 dimerisation and phosphoacceptor" evidence="10">
    <location>
        <begin position="102"/>
        <end position="167"/>
    </location>
</feature>
<keyword evidence="12" id="KW-1185">Reference proteome</keyword>
<evidence type="ECO:0000256" key="1">
    <source>
        <dbReference type="ARBA" id="ARBA00000085"/>
    </source>
</evidence>
<feature type="transmembrane region" description="Helical" evidence="9">
    <location>
        <begin position="6"/>
        <end position="24"/>
    </location>
</feature>
<dbReference type="CDD" id="cd16917">
    <property type="entry name" value="HATPase_UhpB-NarQ-NarX-like"/>
    <property type="match status" value="1"/>
</dbReference>
<proteinExistence type="predicted"/>
<keyword evidence="8" id="KW-0902">Two-component regulatory system</keyword>
<evidence type="ECO:0000256" key="9">
    <source>
        <dbReference type="SAM" id="Phobius"/>
    </source>
</evidence>
<feature type="transmembrane region" description="Helical" evidence="9">
    <location>
        <begin position="31"/>
        <end position="51"/>
    </location>
</feature>
<keyword evidence="6 11" id="KW-0418">Kinase</keyword>
<reference evidence="11 12" key="1">
    <citation type="submission" date="2023-05" db="EMBL/GenBank/DDBJ databases">
        <title>Corynebacterium suedekumii sp. nov. and Corynebacterium breve sp. nov. isolated from raw cow's milk.</title>
        <authorList>
            <person name="Baer M.K."/>
            <person name="Mehl L."/>
            <person name="Hellmuth R."/>
            <person name="Marke G."/>
            <person name="Lipski A."/>
        </authorList>
    </citation>
    <scope>NUCLEOTIDE SEQUENCE [LARGE SCALE GENOMIC DNA]</scope>
    <source>
        <strain evidence="11 12">LM112</strain>
    </source>
</reference>
<gene>
    <name evidence="11" type="ORF">QP029_09505</name>
</gene>
<sequence length="298" mass="31710">MVLTGLATPLGGPAAVLTLVMIVATLRIRPMLIGLALGAASLVWDARLQAVSGMDTTGAWAIIVAVLAVVGAAGVWLGRRREARVERERAAELELRTVQAEERSRIARDLQDTLSHRLSLISLHAGALAYRADLDRDAVTQTTTLLQDQAEAATDDLRQILHVLRDPSGTIDPATSVADLVASARQAGTEVLIDDASLDLARHTDRVSTLAAHTVHRTLQEALTNARKHAPGQPVTLRLREGDGTLVVEAANPDPQPGRGQGHGLIGLAERAGQAGGTLTVTDADPFRLRLEIPWTTR</sequence>
<keyword evidence="7" id="KW-0067">ATP-binding</keyword>
<dbReference type="InterPro" id="IPR050482">
    <property type="entry name" value="Sensor_HK_TwoCompSys"/>
</dbReference>
<evidence type="ECO:0000256" key="7">
    <source>
        <dbReference type="ARBA" id="ARBA00022840"/>
    </source>
</evidence>
<organism evidence="11 12">
    <name type="scientific">Corynebacterium suedekumii</name>
    <dbReference type="NCBI Taxonomy" id="3049801"/>
    <lineage>
        <taxon>Bacteria</taxon>
        <taxon>Bacillati</taxon>
        <taxon>Actinomycetota</taxon>
        <taxon>Actinomycetes</taxon>
        <taxon>Mycobacteriales</taxon>
        <taxon>Corynebacteriaceae</taxon>
        <taxon>Corynebacterium</taxon>
    </lineage>
</organism>
<evidence type="ECO:0000256" key="4">
    <source>
        <dbReference type="ARBA" id="ARBA00022679"/>
    </source>
</evidence>
<evidence type="ECO:0000256" key="3">
    <source>
        <dbReference type="ARBA" id="ARBA00022553"/>
    </source>
</evidence>
<accession>A0ABY8VMS9</accession>
<keyword evidence="3" id="KW-0597">Phosphoprotein</keyword>
<keyword evidence="9" id="KW-0812">Transmembrane</keyword>
<evidence type="ECO:0000313" key="11">
    <source>
        <dbReference type="EMBL" id="WIM69484.1"/>
    </source>
</evidence>
<comment type="catalytic activity">
    <reaction evidence="1">
        <text>ATP + protein L-histidine = ADP + protein N-phospho-L-histidine.</text>
        <dbReference type="EC" id="2.7.13.3"/>
    </reaction>
</comment>
<keyword evidence="5" id="KW-0547">Nucleotide-binding</keyword>
<keyword evidence="9" id="KW-0472">Membrane</keyword>
<dbReference type="EMBL" id="CP126970">
    <property type="protein sequence ID" value="WIM69484.1"/>
    <property type="molecule type" value="Genomic_DNA"/>
</dbReference>
<dbReference type="Gene3D" id="3.30.565.10">
    <property type="entry name" value="Histidine kinase-like ATPase, C-terminal domain"/>
    <property type="match status" value="1"/>
</dbReference>
<dbReference type="Pfam" id="PF07730">
    <property type="entry name" value="HisKA_3"/>
    <property type="match status" value="1"/>
</dbReference>
<dbReference type="RefSeq" id="WP_284874078.1">
    <property type="nucleotide sequence ID" value="NZ_CP126970.1"/>
</dbReference>
<dbReference type="PANTHER" id="PTHR24421:SF10">
    <property type="entry name" value="NITRATE_NITRITE SENSOR PROTEIN NARQ"/>
    <property type="match status" value="1"/>
</dbReference>
<dbReference type="Gene3D" id="1.20.5.1930">
    <property type="match status" value="1"/>
</dbReference>
<dbReference type="InterPro" id="IPR036890">
    <property type="entry name" value="HATPase_C_sf"/>
</dbReference>
<dbReference type="Proteomes" id="UP001238805">
    <property type="component" value="Chromosome"/>
</dbReference>
<dbReference type="InterPro" id="IPR011712">
    <property type="entry name" value="Sig_transdc_His_kin_sub3_dim/P"/>
</dbReference>
<evidence type="ECO:0000259" key="10">
    <source>
        <dbReference type="Pfam" id="PF07730"/>
    </source>
</evidence>
<keyword evidence="4" id="KW-0808">Transferase</keyword>
<name>A0ABY8VMS9_9CORY</name>
<evidence type="ECO:0000256" key="5">
    <source>
        <dbReference type="ARBA" id="ARBA00022741"/>
    </source>
</evidence>
<dbReference type="SUPFAM" id="SSF55874">
    <property type="entry name" value="ATPase domain of HSP90 chaperone/DNA topoisomerase II/histidine kinase"/>
    <property type="match status" value="1"/>
</dbReference>